<reference evidence="2 3" key="1">
    <citation type="submission" date="2020-05" db="EMBL/GenBank/DDBJ databases">
        <title>Nakamurella sp. DB0629 isolated from air conditioner.</title>
        <authorList>
            <person name="Kim D.H."/>
            <person name="Kim D.-U."/>
        </authorList>
    </citation>
    <scope>NUCLEOTIDE SEQUENCE [LARGE SCALE GENOMIC DNA]</scope>
    <source>
        <strain evidence="2 3">DB0629</strain>
    </source>
</reference>
<dbReference type="EMBL" id="JABEND010000003">
    <property type="protein sequence ID" value="NNG35643.1"/>
    <property type="molecule type" value="Genomic_DNA"/>
</dbReference>
<dbReference type="InterPro" id="IPR010775">
    <property type="entry name" value="DUF1365"/>
</dbReference>
<dbReference type="PANTHER" id="PTHR33973:SF4">
    <property type="entry name" value="OS07G0153300 PROTEIN"/>
    <property type="match status" value="1"/>
</dbReference>
<feature type="region of interest" description="Disordered" evidence="1">
    <location>
        <begin position="247"/>
        <end position="267"/>
    </location>
</feature>
<dbReference type="Pfam" id="PF07103">
    <property type="entry name" value="DUF1365"/>
    <property type="match status" value="1"/>
</dbReference>
<sequence>MPVPALVTAAVTHRRVAGVDDRHTFKLSQLLLDADDTAGMDVSSRDHLYGNGFRADIAVLLAAAGRPLLAADRIVMLAQPRRLGRVFDPLTVWWVLDGATAAPGGTGGRGADAGGAVREVILEVHNTYGERHAYLLDPDGITATSTGWHGKHLVRKGFYVSPFNPPSGNYRVHWRLRPDQVSVSIALSDDDGAATLTATLIGALQPLRTGWRRRARRHAAGAPVRVPALIRARGIWLWARRLPIQRRPTDGGNLRPPGQRQDVPADA</sequence>
<dbReference type="Proteomes" id="UP000562984">
    <property type="component" value="Unassembled WGS sequence"/>
</dbReference>
<evidence type="ECO:0000256" key="1">
    <source>
        <dbReference type="SAM" id="MobiDB-lite"/>
    </source>
</evidence>
<gene>
    <name evidence="2" type="ORF">HKD39_07930</name>
</gene>
<keyword evidence="3" id="KW-1185">Reference proteome</keyword>
<proteinExistence type="predicted"/>
<organism evidence="2 3">
    <name type="scientific">Nakamurella aerolata</name>
    <dbReference type="NCBI Taxonomy" id="1656892"/>
    <lineage>
        <taxon>Bacteria</taxon>
        <taxon>Bacillati</taxon>
        <taxon>Actinomycetota</taxon>
        <taxon>Actinomycetes</taxon>
        <taxon>Nakamurellales</taxon>
        <taxon>Nakamurellaceae</taxon>
        <taxon>Nakamurella</taxon>
    </lineage>
</organism>
<evidence type="ECO:0000313" key="3">
    <source>
        <dbReference type="Proteomes" id="UP000562984"/>
    </source>
</evidence>
<name>A0A849A816_9ACTN</name>
<protein>
    <submittedName>
        <fullName evidence="2">DUF1365 family protein</fullName>
    </submittedName>
</protein>
<comment type="caution">
    <text evidence="2">The sequence shown here is derived from an EMBL/GenBank/DDBJ whole genome shotgun (WGS) entry which is preliminary data.</text>
</comment>
<dbReference type="AlphaFoldDB" id="A0A849A816"/>
<dbReference type="PANTHER" id="PTHR33973">
    <property type="entry name" value="OS07G0153300 PROTEIN"/>
    <property type="match status" value="1"/>
</dbReference>
<evidence type="ECO:0000313" key="2">
    <source>
        <dbReference type="EMBL" id="NNG35643.1"/>
    </source>
</evidence>
<accession>A0A849A816</accession>